<gene>
    <name evidence="2" type="ORF">NPX13_g1958</name>
</gene>
<organism evidence="2 3">
    <name type="scientific">Xylaria arbuscula</name>
    <dbReference type="NCBI Taxonomy" id="114810"/>
    <lineage>
        <taxon>Eukaryota</taxon>
        <taxon>Fungi</taxon>
        <taxon>Dikarya</taxon>
        <taxon>Ascomycota</taxon>
        <taxon>Pezizomycotina</taxon>
        <taxon>Sordariomycetes</taxon>
        <taxon>Xylariomycetidae</taxon>
        <taxon>Xylariales</taxon>
        <taxon>Xylariaceae</taxon>
        <taxon>Xylaria</taxon>
    </lineage>
</organism>
<dbReference type="InterPro" id="IPR029044">
    <property type="entry name" value="Nucleotide-diphossugar_trans"/>
</dbReference>
<dbReference type="SUPFAM" id="SSF53448">
    <property type="entry name" value="Nucleotide-diphospho-sugar transferases"/>
    <property type="match status" value="1"/>
</dbReference>
<comment type="caution">
    <text evidence="2">The sequence shown here is derived from an EMBL/GenBank/DDBJ whole genome shotgun (WGS) entry which is preliminary data.</text>
</comment>
<feature type="compositionally biased region" description="Low complexity" evidence="1">
    <location>
        <begin position="1"/>
        <end position="10"/>
    </location>
</feature>
<dbReference type="AlphaFoldDB" id="A0A9W8NLC5"/>
<evidence type="ECO:0000256" key="1">
    <source>
        <dbReference type="SAM" id="MobiDB-lite"/>
    </source>
</evidence>
<sequence>MAPSATATSAPPEPTMISSTVPQGLRLIDPKKLDPRSDSEIAAWLQQPHPITSDKNVWAFWHSGFENLPPWVQRNIIGWVRRVGPEWTVHVLDHVPGSKTNVANYVESSWFPECFNNHTMDGPTVGAHSGDLVRLPLVWKYGGVWMDVGTFLFRTIDDICWRQIEDPDTPYEIAGFVIEMRPGVDCMLNGFVAAKRHNPFIKRWHDIYLALWEGVTNAHGFHKHPLLRHLPLLNPPVEKLNCPDLNVMMEAFNDYLAAFLCFERLRKLIDPTDGFSGPEYYSNHMLLFPALQETYYFQQQTNWSGKRQFELLTAKRTGEGVVKDKNWQAAENFVIDALANTATMKLSHGPPGALDSFLADLWDSMEHQEKDNIEGTFAAYLRYGNVHFEQTRDMVPVKMGWPSEEVLNCGILEPKNIS</sequence>
<proteinExistence type="predicted"/>
<accession>A0A9W8NLC5</accession>
<protein>
    <recommendedName>
        <fullName evidence="4">Capsule polysaccharide biosynthesis protein</fullName>
    </recommendedName>
</protein>
<evidence type="ECO:0000313" key="2">
    <source>
        <dbReference type="EMBL" id="KAJ3578607.1"/>
    </source>
</evidence>
<evidence type="ECO:0000313" key="3">
    <source>
        <dbReference type="Proteomes" id="UP001148614"/>
    </source>
</evidence>
<name>A0A9W8NLC5_9PEZI</name>
<reference evidence="2" key="1">
    <citation type="submission" date="2022-07" db="EMBL/GenBank/DDBJ databases">
        <title>Genome Sequence of Xylaria arbuscula.</title>
        <authorList>
            <person name="Buettner E."/>
        </authorList>
    </citation>
    <scope>NUCLEOTIDE SEQUENCE</scope>
    <source>
        <strain evidence="2">VT107</strain>
    </source>
</reference>
<dbReference type="VEuPathDB" id="FungiDB:F4678DRAFT_206611"/>
<dbReference type="GO" id="GO:0016757">
    <property type="term" value="F:glycosyltransferase activity"/>
    <property type="evidence" value="ECO:0007669"/>
    <property type="project" value="InterPro"/>
</dbReference>
<dbReference type="InterPro" id="IPR008441">
    <property type="entry name" value="AfumC-like_glycosyl_Trfase"/>
</dbReference>
<dbReference type="Proteomes" id="UP001148614">
    <property type="component" value="Unassembled WGS sequence"/>
</dbReference>
<evidence type="ECO:0008006" key="4">
    <source>
        <dbReference type="Google" id="ProtNLM"/>
    </source>
</evidence>
<keyword evidence="3" id="KW-1185">Reference proteome</keyword>
<dbReference type="EMBL" id="JANPWZ010000191">
    <property type="protein sequence ID" value="KAJ3578607.1"/>
    <property type="molecule type" value="Genomic_DNA"/>
</dbReference>
<dbReference type="Pfam" id="PF05704">
    <property type="entry name" value="Caps_synth"/>
    <property type="match status" value="1"/>
</dbReference>
<feature type="region of interest" description="Disordered" evidence="1">
    <location>
        <begin position="1"/>
        <end position="21"/>
    </location>
</feature>
<dbReference type="Gene3D" id="3.90.550.20">
    <property type="match status" value="1"/>
</dbReference>